<evidence type="ECO:0000256" key="1">
    <source>
        <dbReference type="ARBA" id="ARBA00023002"/>
    </source>
</evidence>
<dbReference type="Pfam" id="PF01408">
    <property type="entry name" value="GFO_IDH_MocA"/>
    <property type="match status" value="1"/>
</dbReference>
<dbReference type="Gene3D" id="3.30.360.10">
    <property type="entry name" value="Dihydrodipicolinate Reductase, domain 2"/>
    <property type="match status" value="1"/>
</dbReference>
<protein>
    <submittedName>
        <fullName evidence="3">Gfo/Idh/MocA family oxidoreductase</fullName>
    </submittedName>
</protein>
<keyword evidence="4" id="KW-1185">Reference proteome</keyword>
<gene>
    <name evidence="3" type="ORF">D1164_13130</name>
</gene>
<dbReference type="RefSeq" id="WP_119350456.1">
    <property type="nucleotide sequence ID" value="NZ_QWET01000009.1"/>
</dbReference>
<proteinExistence type="predicted"/>
<dbReference type="PANTHER" id="PTHR43818:SF11">
    <property type="entry name" value="BCDNA.GH03377"/>
    <property type="match status" value="1"/>
</dbReference>
<dbReference type="InterPro" id="IPR050463">
    <property type="entry name" value="Gfo/Idh/MocA_oxidrdct_glycsds"/>
</dbReference>
<evidence type="ECO:0000259" key="2">
    <source>
        <dbReference type="Pfam" id="PF01408"/>
    </source>
</evidence>
<evidence type="ECO:0000313" key="3">
    <source>
        <dbReference type="EMBL" id="RIH64584.1"/>
    </source>
</evidence>
<keyword evidence="1" id="KW-0560">Oxidoreductase</keyword>
<sequence>MKKTKNQEIFRRDFLKGLTALPFLGYFGFGFKDNIEKELLGKQKDPKEMLRIDSFDAIREKLSQRTGSESSRIKVGLVGHGWRGENLLNSLGYFHPEYVEKMRADTIYDRWLSYQKWHENLFVDITAICDTFSIHADRGKEVAQNDVRGKSSGNAFVKLYPNYRELIASKEVDAIIVATPDHMHVPIAVEAAKAGKHIYLEKPMAHSIEEAVQLRDAVKKTGVVLQVGHENRQQMSFKLGRELYQKGVLGTVSMVQTFTNRNSQFGAWIRERKFDSLGTPENINWKEFLGTAPWNEFDTKRYFNWQRYNDYGTGMVGNDFSHTYDCINQVLELGIPESVMAFGGQYYYNVGKDDMPDVFNAMFSYPERGLTMTYDGTLKSGIYRQSRILGSESTMDIDRAIMLFKDTYSERYKDVPESPDDPFYYYAPNTNANVDAVSSATSKSYFKSGYGPTYIDGKVIDATFLHLKEWVDVIRTNGKTSCNEDVGFEEAVTFNMANLSYAHKKPIHWDRANETVIIG</sequence>
<comment type="caution">
    <text evidence="3">The sequence shown here is derived from an EMBL/GenBank/DDBJ whole genome shotgun (WGS) entry which is preliminary data.</text>
</comment>
<dbReference type="InterPro" id="IPR000683">
    <property type="entry name" value="Gfo/Idh/MocA-like_OxRdtase_N"/>
</dbReference>
<dbReference type="GO" id="GO:0016491">
    <property type="term" value="F:oxidoreductase activity"/>
    <property type="evidence" value="ECO:0007669"/>
    <property type="project" value="UniProtKB-KW"/>
</dbReference>
<feature type="domain" description="Gfo/Idh/MocA-like oxidoreductase N-terminal" evidence="2">
    <location>
        <begin position="74"/>
        <end position="229"/>
    </location>
</feature>
<dbReference type="InterPro" id="IPR036291">
    <property type="entry name" value="NAD(P)-bd_dom_sf"/>
</dbReference>
<dbReference type="Gene3D" id="3.40.50.720">
    <property type="entry name" value="NAD(P)-binding Rossmann-like Domain"/>
    <property type="match status" value="1"/>
</dbReference>
<dbReference type="SUPFAM" id="SSF55347">
    <property type="entry name" value="Glyceraldehyde-3-phosphate dehydrogenase-like, C-terminal domain"/>
    <property type="match status" value="1"/>
</dbReference>
<dbReference type="GO" id="GO:0000166">
    <property type="term" value="F:nucleotide binding"/>
    <property type="evidence" value="ECO:0007669"/>
    <property type="project" value="InterPro"/>
</dbReference>
<dbReference type="AlphaFoldDB" id="A0A399CY42"/>
<dbReference type="OrthoDB" id="9795543at2"/>
<dbReference type="Proteomes" id="UP000266441">
    <property type="component" value="Unassembled WGS sequence"/>
</dbReference>
<evidence type="ECO:0000313" key="4">
    <source>
        <dbReference type="Proteomes" id="UP000266441"/>
    </source>
</evidence>
<accession>A0A399CY42</accession>
<name>A0A399CY42_9BACT</name>
<dbReference type="SUPFAM" id="SSF51735">
    <property type="entry name" value="NAD(P)-binding Rossmann-fold domains"/>
    <property type="match status" value="1"/>
</dbReference>
<dbReference type="EMBL" id="QWET01000009">
    <property type="protein sequence ID" value="RIH64584.1"/>
    <property type="molecule type" value="Genomic_DNA"/>
</dbReference>
<reference evidence="3 4" key="1">
    <citation type="journal article" date="2015" name="Int. J. Syst. Evol. Microbiol.">
        <title>Mariniphaga sediminis sp. nov., isolated from coastal sediment.</title>
        <authorList>
            <person name="Wang F.Q."/>
            <person name="Shen Q.Y."/>
            <person name="Chen G.J."/>
            <person name="Du Z.J."/>
        </authorList>
    </citation>
    <scope>NUCLEOTIDE SEQUENCE [LARGE SCALE GENOMIC DNA]</scope>
    <source>
        <strain evidence="3 4">SY21</strain>
    </source>
</reference>
<organism evidence="3 4">
    <name type="scientific">Mariniphaga sediminis</name>
    <dbReference type="NCBI Taxonomy" id="1628158"/>
    <lineage>
        <taxon>Bacteria</taxon>
        <taxon>Pseudomonadati</taxon>
        <taxon>Bacteroidota</taxon>
        <taxon>Bacteroidia</taxon>
        <taxon>Marinilabiliales</taxon>
        <taxon>Prolixibacteraceae</taxon>
        <taxon>Mariniphaga</taxon>
    </lineage>
</organism>
<dbReference type="PANTHER" id="PTHR43818">
    <property type="entry name" value="BCDNA.GH03377"/>
    <property type="match status" value="1"/>
</dbReference>